<keyword evidence="11" id="KW-1185">Reference proteome</keyword>
<feature type="transmembrane region" description="Helical" evidence="7">
    <location>
        <begin position="738"/>
        <end position="760"/>
    </location>
</feature>
<feature type="domain" description="ABC3 transporter permease C-terminal" evidence="8">
    <location>
        <begin position="647"/>
        <end position="768"/>
    </location>
</feature>
<feature type="transmembrane region" description="Helical" evidence="7">
    <location>
        <begin position="20"/>
        <end position="40"/>
    </location>
</feature>
<accession>A0A4R6SE42</accession>
<feature type="domain" description="ABC3 transporter permease C-terminal" evidence="8">
    <location>
        <begin position="248"/>
        <end position="364"/>
    </location>
</feature>
<dbReference type="PANTHER" id="PTHR30572:SF4">
    <property type="entry name" value="ABC TRANSPORTER PERMEASE YTRF"/>
    <property type="match status" value="1"/>
</dbReference>
<keyword evidence="2" id="KW-1003">Cell membrane</keyword>
<organism evidence="10 11">
    <name type="scientific">Labedaea rhizosphaerae</name>
    <dbReference type="NCBI Taxonomy" id="598644"/>
    <lineage>
        <taxon>Bacteria</taxon>
        <taxon>Bacillati</taxon>
        <taxon>Actinomycetota</taxon>
        <taxon>Actinomycetes</taxon>
        <taxon>Pseudonocardiales</taxon>
        <taxon>Pseudonocardiaceae</taxon>
        <taxon>Labedaea</taxon>
    </lineage>
</organism>
<feature type="transmembrane region" description="Helical" evidence="7">
    <location>
        <begin position="638"/>
        <end position="667"/>
    </location>
</feature>
<dbReference type="RefSeq" id="WP_133851252.1">
    <property type="nucleotide sequence ID" value="NZ_SNXZ01000003.1"/>
</dbReference>
<feature type="transmembrane region" description="Helical" evidence="7">
    <location>
        <begin position="336"/>
        <end position="356"/>
    </location>
</feature>
<keyword evidence="4 7" id="KW-1133">Transmembrane helix</keyword>
<feature type="transmembrane region" description="Helical" evidence="7">
    <location>
        <begin position="688"/>
        <end position="718"/>
    </location>
</feature>
<comment type="similarity">
    <text evidence="6">Belongs to the ABC-4 integral membrane protein family.</text>
</comment>
<dbReference type="InterPro" id="IPR003838">
    <property type="entry name" value="ABC3_permease_C"/>
</dbReference>
<dbReference type="InterPro" id="IPR025857">
    <property type="entry name" value="MacB_PCD"/>
</dbReference>
<keyword evidence="3 7" id="KW-0812">Transmembrane</keyword>
<evidence type="ECO:0000259" key="9">
    <source>
        <dbReference type="Pfam" id="PF12704"/>
    </source>
</evidence>
<proteinExistence type="inferred from homology"/>
<dbReference type="Pfam" id="PF02687">
    <property type="entry name" value="FtsX"/>
    <property type="match status" value="2"/>
</dbReference>
<name>A0A4R6SE42_LABRH</name>
<feature type="transmembrane region" description="Helical" evidence="7">
    <location>
        <begin position="241"/>
        <end position="270"/>
    </location>
</feature>
<dbReference type="PANTHER" id="PTHR30572">
    <property type="entry name" value="MEMBRANE COMPONENT OF TRANSPORTER-RELATED"/>
    <property type="match status" value="1"/>
</dbReference>
<dbReference type="AlphaFoldDB" id="A0A4R6SE42"/>
<feature type="transmembrane region" description="Helical" evidence="7">
    <location>
        <begin position="291"/>
        <end position="316"/>
    </location>
</feature>
<feature type="transmembrane region" description="Helical" evidence="7">
    <location>
        <begin position="412"/>
        <end position="433"/>
    </location>
</feature>
<dbReference type="OrthoDB" id="3207485at2"/>
<evidence type="ECO:0000256" key="2">
    <source>
        <dbReference type="ARBA" id="ARBA00022475"/>
    </source>
</evidence>
<evidence type="ECO:0000256" key="3">
    <source>
        <dbReference type="ARBA" id="ARBA00022692"/>
    </source>
</evidence>
<sequence length="777" mass="80016">MNAVWRVARAAVRRRKLQTIVIWLVVAASTGTIVMALGLLSSTSAPYDRAFAAQRGAHVVAAFDRTLVTDAQVSAAARKPGVEAVAGPFAQLTVATTGGGDFLKRSMTTVGRADPAGPVDRLDLWSGRWVNAPGEVVLNEVPGQPMASNGTRIELADGTTLTVVGAAYSISGSADAWVTPAQAAALHPTTTQMLYRFAQADTQQDIDAGKAAVFAGLPAKSVFGGGSYLAVKAGFNSETAVYIPFLVVFGLLGLAVAILIVANVVSGAVVAGYRNIGVLKALGFSPNQVMAVYLVMVGVPALAGCVVGIVAGNVVARPVLADAFAIFGTSDVGVDLWVDVAALIGVPLVVALAALVSALRARGLPAAEAISASSRQRRGRALRVQRWLGGVRLPRSVSLGLGVPFARPARSLLTLAAIVLGVTTVTLAIGVTLSANAYNGAVRPVYPDRIEVLAGGVHELPPMPAQPGGPPPAGASLTDAQDEAMLRGLPGTQHVTATVDLQVAVVGGDQAAEIEFSRGDNEVLGPKLLEGHWPGPGEVVVPSRFLNARGLSVGDTVTFERSGHRLPLRIAGITLTNPEAVVYADWAGLARLAPDARADTYVVQLAPGTDQTAYAAAMAKGDPGLVVMPPRDSTSSQAVVLVSSATVLTVILGAVSALGVFNTVALNARERRRDLGMLKSIGMTPRQVVVIMVTSMGGLGVVGGLLGVPLGLVAHHVVLPAMMRAAQSDIFDFVVHVYQWPVLALLGLAGVLIAVLGAYLPARSAGRLTIATVLHNE</sequence>
<dbReference type="GO" id="GO:0022857">
    <property type="term" value="F:transmembrane transporter activity"/>
    <property type="evidence" value="ECO:0007669"/>
    <property type="project" value="TreeGrafter"/>
</dbReference>
<dbReference type="GO" id="GO:0005886">
    <property type="term" value="C:plasma membrane"/>
    <property type="evidence" value="ECO:0007669"/>
    <property type="project" value="UniProtKB-SubCell"/>
</dbReference>
<evidence type="ECO:0000256" key="6">
    <source>
        <dbReference type="ARBA" id="ARBA00038076"/>
    </source>
</evidence>
<comment type="subcellular location">
    <subcellularLocation>
        <location evidence="1">Cell membrane</location>
        <topology evidence="1">Multi-pass membrane protein</topology>
    </subcellularLocation>
</comment>
<dbReference type="EMBL" id="SNXZ01000003">
    <property type="protein sequence ID" value="TDP98162.1"/>
    <property type="molecule type" value="Genomic_DNA"/>
</dbReference>
<reference evidence="10 11" key="1">
    <citation type="submission" date="2019-03" db="EMBL/GenBank/DDBJ databases">
        <title>Genomic Encyclopedia of Type Strains, Phase IV (KMG-IV): sequencing the most valuable type-strain genomes for metagenomic binning, comparative biology and taxonomic classification.</title>
        <authorList>
            <person name="Goeker M."/>
        </authorList>
    </citation>
    <scope>NUCLEOTIDE SEQUENCE [LARGE SCALE GENOMIC DNA]</scope>
    <source>
        <strain evidence="10 11">DSM 45361</strain>
    </source>
</reference>
<gene>
    <name evidence="10" type="ORF">EV186_1031143</name>
</gene>
<evidence type="ECO:0000313" key="10">
    <source>
        <dbReference type="EMBL" id="TDP98162.1"/>
    </source>
</evidence>
<comment type="caution">
    <text evidence="10">The sequence shown here is derived from an EMBL/GenBank/DDBJ whole genome shotgun (WGS) entry which is preliminary data.</text>
</comment>
<keyword evidence="5 7" id="KW-0472">Membrane</keyword>
<evidence type="ECO:0000256" key="1">
    <source>
        <dbReference type="ARBA" id="ARBA00004651"/>
    </source>
</evidence>
<dbReference type="Proteomes" id="UP000295444">
    <property type="component" value="Unassembled WGS sequence"/>
</dbReference>
<dbReference type="InterPro" id="IPR050250">
    <property type="entry name" value="Macrolide_Exporter_MacB"/>
</dbReference>
<evidence type="ECO:0000259" key="8">
    <source>
        <dbReference type="Pfam" id="PF02687"/>
    </source>
</evidence>
<dbReference type="Pfam" id="PF12704">
    <property type="entry name" value="MacB_PCD"/>
    <property type="match status" value="1"/>
</dbReference>
<evidence type="ECO:0000256" key="7">
    <source>
        <dbReference type="SAM" id="Phobius"/>
    </source>
</evidence>
<protein>
    <submittedName>
        <fullName evidence="10">Putative ABC transport system permease protein</fullName>
    </submittedName>
</protein>
<feature type="domain" description="MacB-like periplasmic core" evidence="9">
    <location>
        <begin position="411"/>
        <end position="619"/>
    </location>
</feature>
<evidence type="ECO:0000256" key="5">
    <source>
        <dbReference type="ARBA" id="ARBA00023136"/>
    </source>
</evidence>
<evidence type="ECO:0000313" key="11">
    <source>
        <dbReference type="Proteomes" id="UP000295444"/>
    </source>
</evidence>
<evidence type="ECO:0000256" key="4">
    <source>
        <dbReference type="ARBA" id="ARBA00022989"/>
    </source>
</evidence>